<evidence type="ECO:0000313" key="2">
    <source>
        <dbReference type="EMBL" id="SBT70180.1"/>
    </source>
</evidence>
<feature type="transmembrane region" description="Helical" evidence="1">
    <location>
        <begin position="145"/>
        <end position="162"/>
    </location>
</feature>
<evidence type="ECO:0000256" key="1">
    <source>
        <dbReference type="SAM" id="Phobius"/>
    </source>
</evidence>
<keyword evidence="1" id="KW-1133">Transmembrane helix</keyword>
<feature type="non-terminal residue" evidence="2">
    <location>
        <position position="1"/>
    </location>
</feature>
<proteinExistence type="predicted"/>
<keyword evidence="1" id="KW-0472">Membrane</keyword>
<dbReference type="AlphaFoldDB" id="A0A1C3K9H5"/>
<feature type="transmembrane region" description="Helical" evidence="1">
    <location>
        <begin position="123"/>
        <end position="139"/>
    </location>
</feature>
<name>A0A1C3K9H5_PLAMA</name>
<evidence type="ECO:0008006" key="4">
    <source>
        <dbReference type="Google" id="ProtNLM"/>
    </source>
</evidence>
<protein>
    <recommendedName>
        <fullName evidence="4">Pv-fam-d protein</fullName>
    </recommendedName>
</protein>
<reference evidence="2 3" key="1">
    <citation type="submission" date="2016-06" db="EMBL/GenBank/DDBJ databases">
        <authorList>
            <consortium name="Pathogen Informatics"/>
        </authorList>
    </citation>
    <scope>NUCLEOTIDE SEQUENCE [LARGE SCALE GENOMIC DNA]</scope>
    <source>
        <strain evidence="2">PmlGA01</strain>
    </source>
</reference>
<accession>A0A1C3K9H5</accession>
<evidence type="ECO:0000313" key="3">
    <source>
        <dbReference type="Proteomes" id="UP000219799"/>
    </source>
</evidence>
<dbReference type="Proteomes" id="UP000219799">
    <property type="component" value="Chromosome 2"/>
</dbReference>
<gene>
    <name evidence="2" type="primary">PmlGA01_020005200</name>
    <name evidence="2" type="ORF">PMLGA01_020005200</name>
</gene>
<sequence length="183" mass="21896">TLKNNDRFVKLIEVLRDYDDINKKFYSSQSRDNFELVIDFLKKENYNEVPHKVRKRKFYVEIKRYRKKNNSFSKFMKFLKEFDKSIELKIFNAFAPENKSSNLVNRRGGTGNKLTGFMNRLKIFMPLIINTLLVFIFAAKNYISLALPLFFITYIMIIYLSHKLYKVNKIYNNAESRNISNVL</sequence>
<keyword evidence="1" id="KW-0812">Transmembrane</keyword>
<organism evidence="2 3">
    <name type="scientific">Plasmodium malariae</name>
    <dbReference type="NCBI Taxonomy" id="5858"/>
    <lineage>
        <taxon>Eukaryota</taxon>
        <taxon>Sar</taxon>
        <taxon>Alveolata</taxon>
        <taxon>Apicomplexa</taxon>
        <taxon>Aconoidasida</taxon>
        <taxon>Haemosporida</taxon>
        <taxon>Plasmodiidae</taxon>
        <taxon>Plasmodium</taxon>
        <taxon>Plasmodium (Plasmodium)</taxon>
    </lineage>
</organism>
<dbReference type="EMBL" id="LT594490">
    <property type="protein sequence ID" value="SBT70180.1"/>
    <property type="molecule type" value="Genomic_DNA"/>
</dbReference>